<dbReference type="KEGG" id="lyj:FKV23_10360"/>
<keyword evidence="1" id="KW-0732">Signal</keyword>
<evidence type="ECO:0000313" key="3">
    <source>
        <dbReference type="Proteomes" id="UP000317199"/>
    </source>
</evidence>
<protein>
    <recommendedName>
        <fullName evidence="4">Outer membrane beta-barrel protein</fullName>
    </recommendedName>
</protein>
<evidence type="ECO:0008006" key="4">
    <source>
        <dbReference type="Google" id="ProtNLM"/>
    </source>
</evidence>
<dbReference type="OrthoDB" id="5725705at2"/>
<proteinExistence type="predicted"/>
<evidence type="ECO:0000256" key="1">
    <source>
        <dbReference type="SAM" id="SignalP"/>
    </source>
</evidence>
<dbReference type="EMBL" id="CP041242">
    <property type="protein sequence ID" value="QDH70439.1"/>
    <property type="molecule type" value="Genomic_DNA"/>
</dbReference>
<organism evidence="2 3">
    <name type="scientific">Marilutibacter alkalisoli</name>
    <dbReference type="NCBI Taxonomy" id="2591633"/>
    <lineage>
        <taxon>Bacteria</taxon>
        <taxon>Pseudomonadati</taxon>
        <taxon>Pseudomonadota</taxon>
        <taxon>Gammaproteobacteria</taxon>
        <taxon>Lysobacterales</taxon>
        <taxon>Lysobacteraceae</taxon>
        <taxon>Marilutibacter</taxon>
    </lineage>
</organism>
<feature type="chain" id="PRO_5021806779" description="Outer membrane beta-barrel protein" evidence="1">
    <location>
        <begin position="26"/>
        <end position="250"/>
    </location>
</feature>
<dbReference type="RefSeq" id="WP_141623774.1">
    <property type="nucleotide sequence ID" value="NZ_CP041242.1"/>
</dbReference>
<keyword evidence="3" id="KW-1185">Reference proteome</keyword>
<evidence type="ECO:0000313" key="2">
    <source>
        <dbReference type="EMBL" id="QDH70439.1"/>
    </source>
</evidence>
<dbReference type="Proteomes" id="UP000317199">
    <property type="component" value="Chromosome"/>
</dbReference>
<gene>
    <name evidence="2" type="ORF">FKV23_10360</name>
</gene>
<feature type="signal peptide" evidence="1">
    <location>
        <begin position="1"/>
        <end position="25"/>
    </location>
</feature>
<reference evidence="2 3" key="1">
    <citation type="submission" date="2019-06" db="EMBL/GenBank/DDBJ databases">
        <title>Lysobacter alkalisoli sp. nov. isolated from saline-alkali soil.</title>
        <authorList>
            <person name="Sun J.-Q."/>
            <person name="Xu L."/>
        </authorList>
    </citation>
    <scope>NUCLEOTIDE SEQUENCE [LARGE SCALE GENOMIC DNA]</scope>
    <source>
        <strain evidence="2 3">SJ-36</strain>
    </source>
</reference>
<name>A0A514BTT1_9GAMM</name>
<dbReference type="AlphaFoldDB" id="A0A514BTT1"/>
<dbReference type="SUPFAM" id="SSF56935">
    <property type="entry name" value="Porins"/>
    <property type="match status" value="1"/>
</dbReference>
<sequence length="250" mass="27664">MNVIRQATFGTAALCLMAISLQAQSADGNGWDWIVAPYGWAASIGTDLERAQPPAGGVSTDRGFDDIVDKIDGAFQIHIEGQGDRFGMFADFTYLGLADEREHPRFHTESDLDMRLFELAAVWSPGEGRYRGLDLFAGLRYIDVDLTVRFVPANTAFSPSTFDGSDSYSDFMFGARYTWALSDRWGLTLRGDGSFGDTEGTWNASAVAQYRMKHGMWVFGYRYLSVELETGDTSTEITMSGPMIGYGFTF</sequence>
<accession>A0A514BTT1</accession>